<dbReference type="EMBL" id="JACTNZ010000008">
    <property type="protein sequence ID" value="KAG5535654.1"/>
    <property type="molecule type" value="Genomic_DNA"/>
</dbReference>
<feature type="active site" description="Proton acceptor" evidence="6">
    <location>
        <position position="213"/>
    </location>
</feature>
<keyword evidence="8" id="KW-1133">Transmembrane helix</keyword>
<dbReference type="AlphaFoldDB" id="A0AAV6JAI0"/>
<reference evidence="10" key="1">
    <citation type="submission" date="2020-08" db="EMBL/GenBank/DDBJ databases">
        <title>Plant Genome Project.</title>
        <authorList>
            <person name="Zhang R.-G."/>
        </authorList>
    </citation>
    <scope>NUCLEOTIDE SEQUENCE</scope>
    <source>
        <strain evidence="10">WSP0</strain>
        <tissue evidence="10">Leaf</tissue>
    </source>
</reference>
<feature type="short sequence motif" description="GXSXG" evidence="6">
    <location>
        <begin position="62"/>
        <end position="66"/>
    </location>
</feature>
<accession>A0AAV6JAI0</accession>
<dbReference type="InterPro" id="IPR002641">
    <property type="entry name" value="PNPLA_dom"/>
</dbReference>
<feature type="short sequence motif" description="DGA/G" evidence="6">
    <location>
        <begin position="213"/>
        <end position="215"/>
    </location>
</feature>
<evidence type="ECO:0000256" key="5">
    <source>
        <dbReference type="ARBA" id="ARBA00023098"/>
    </source>
</evidence>
<comment type="similarity">
    <text evidence="1 7">Belongs to the patatin family.</text>
</comment>
<comment type="function">
    <text evidence="7">Lipolytic acyl hydrolase (LAH).</text>
</comment>
<dbReference type="GO" id="GO:0004620">
    <property type="term" value="F:phospholipase activity"/>
    <property type="evidence" value="ECO:0007669"/>
    <property type="project" value="TreeGrafter"/>
</dbReference>
<evidence type="ECO:0000313" key="10">
    <source>
        <dbReference type="EMBL" id="KAG5535654.1"/>
    </source>
</evidence>
<feature type="active site" description="Nucleophile" evidence="6">
    <location>
        <position position="64"/>
    </location>
</feature>
<dbReference type="PROSITE" id="PS51635">
    <property type="entry name" value="PNPLA"/>
    <property type="match status" value="1"/>
</dbReference>
<keyword evidence="2 6" id="KW-0378">Hydrolase</keyword>
<protein>
    <recommendedName>
        <fullName evidence="7">Patatin</fullName>
        <ecNumber evidence="7">3.1.1.-</ecNumber>
    </recommendedName>
</protein>
<evidence type="ECO:0000256" key="1">
    <source>
        <dbReference type="ARBA" id="ARBA00010240"/>
    </source>
</evidence>
<dbReference type="InterPro" id="IPR016035">
    <property type="entry name" value="Acyl_Trfase/lysoPLipase"/>
</dbReference>
<comment type="domain">
    <text evidence="7">The nitrogen atoms of the two glycine residues in the GGXR motif define the oxyanion hole, and stabilize the oxyanion that forms during the nucleophilic attack by the catalytic serine during substrate cleavage.</text>
</comment>
<dbReference type="Gene3D" id="3.40.1090.10">
    <property type="entry name" value="Cytosolic phospholipase A2 catalytic domain"/>
    <property type="match status" value="1"/>
</dbReference>
<dbReference type="CDD" id="cd07214">
    <property type="entry name" value="Pat17_isozyme_like"/>
    <property type="match status" value="1"/>
</dbReference>
<dbReference type="GO" id="GO:0016042">
    <property type="term" value="P:lipid catabolic process"/>
    <property type="evidence" value="ECO:0007669"/>
    <property type="project" value="UniProtKB-UniRule"/>
</dbReference>
<evidence type="ECO:0000256" key="6">
    <source>
        <dbReference type="PROSITE-ProRule" id="PRU01161"/>
    </source>
</evidence>
<gene>
    <name evidence="10" type="ORF">RHGRI_023421</name>
</gene>
<dbReference type="GO" id="GO:0047372">
    <property type="term" value="F:monoacylglycerol lipase activity"/>
    <property type="evidence" value="ECO:0007669"/>
    <property type="project" value="TreeGrafter"/>
</dbReference>
<dbReference type="EC" id="3.1.1.-" evidence="7"/>
<evidence type="ECO:0000256" key="8">
    <source>
        <dbReference type="SAM" id="Phobius"/>
    </source>
</evidence>
<evidence type="ECO:0000256" key="2">
    <source>
        <dbReference type="ARBA" id="ARBA00022801"/>
    </source>
</evidence>
<keyword evidence="5 6" id="KW-0443">Lipid metabolism</keyword>
<proteinExistence type="inferred from homology"/>
<name>A0AAV6JAI0_9ERIC</name>
<keyword evidence="4 6" id="KW-0442">Lipid degradation</keyword>
<evidence type="ECO:0000256" key="4">
    <source>
        <dbReference type="ARBA" id="ARBA00022963"/>
    </source>
</evidence>
<keyword evidence="8" id="KW-0472">Membrane</keyword>
<dbReference type="PANTHER" id="PTHR32176:SF92">
    <property type="entry name" value="XYLOSE ISOMERASE"/>
    <property type="match status" value="1"/>
</dbReference>
<evidence type="ECO:0000256" key="7">
    <source>
        <dbReference type="RuleBase" id="RU361262"/>
    </source>
</evidence>
<dbReference type="SUPFAM" id="SSF52151">
    <property type="entry name" value="FabD/lysophospholipase-like"/>
    <property type="match status" value="1"/>
</dbReference>
<dbReference type="PANTHER" id="PTHR32176">
    <property type="entry name" value="XYLOSE ISOMERASE"/>
    <property type="match status" value="1"/>
</dbReference>
<dbReference type="Proteomes" id="UP000823749">
    <property type="component" value="Chromosome 8"/>
</dbReference>
<keyword evidence="11" id="KW-1185">Reference proteome</keyword>
<organism evidence="10 11">
    <name type="scientific">Rhododendron griersonianum</name>
    <dbReference type="NCBI Taxonomy" id="479676"/>
    <lineage>
        <taxon>Eukaryota</taxon>
        <taxon>Viridiplantae</taxon>
        <taxon>Streptophyta</taxon>
        <taxon>Embryophyta</taxon>
        <taxon>Tracheophyta</taxon>
        <taxon>Spermatophyta</taxon>
        <taxon>Magnoliopsida</taxon>
        <taxon>eudicotyledons</taxon>
        <taxon>Gunneridae</taxon>
        <taxon>Pentapetalae</taxon>
        <taxon>asterids</taxon>
        <taxon>Ericales</taxon>
        <taxon>Ericaceae</taxon>
        <taxon>Ericoideae</taxon>
        <taxon>Rhodoreae</taxon>
        <taxon>Rhododendron</taxon>
    </lineage>
</organism>
<evidence type="ECO:0000256" key="3">
    <source>
        <dbReference type="ARBA" id="ARBA00022821"/>
    </source>
</evidence>
<dbReference type="Pfam" id="PF01734">
    <property type="entry name" value="Patatin"/>
    <property type="match status" value="1"/>
</dbReference>
<evidence type="ECO:0000313" key="11">
    <source>
        <dbReference type="Proteomes" id="UP000823749"/>
    </source>
</evidence>
<comment type="caution">
    <text evidence="10">The sequence shown here is derived from an EMBL/GenBank/DDBJ whole genome shotgun (WGS) entry which is preliminary data.</text>
</comment>
<feature type="short sequence motif" description="GXGXXG" evidence="6">
    <location>
        <begin position="24"/>
        <end position="29"/>
    </location>
</feature>
<keyword evidence="8" id="KW-0812">Transmembrane</keyword>
<evidence type="ECO:0000259" key="9">
    <source>
        <dbReference type="PROSITE" id="PS51635"/>
    </source>
</evidence>
<sequence length="534" mass="58204">MGETFSPIHPPTYGNLITVLSIDGGGIRGIIPGVMLSYLESQLQVLDGANARLADYFDAVAGTSTGGLIAAMLTAPNSDERPLYAAKEIVPFYLHNAPKIFPQTEGPYAWIINFLTLLIGPKYDGDYLHNLINDILGKTRLHQALTNIIIPTFDIKNLQPAIFSSYQVASNPVIDVALSDICISTSAAPTYLPAHYFTNTDEHGNLIEFNLIDGGVAANDPALVAISEVTKQEFNENPDFYPIKPLDYRRFLVISLGTGSNKKKHKYNANLAANWGLLDWFFDNWSPPLVNIFTRASSDMVDYHISVVFQALCSEDNYLRIQDETLSGTLASVDVATTENLGKLVEFGEKLLKKPVSRVNLDTGLYQRVADGGTNEDALKRFAKILSDERMLRESNFQKKNKPHMSVQYFARSWCISALVLGILVWVGILWGDGIDMVGVANVGRNGAGREAPLGLATLLCQENLGLDSGVKGPINFGVADCGKGYLIAATLRLQNDLLDCGDSTKMYAISFSLATLIAPLDFRGAPLDLGVAT</sequence>
<dbReference type="GO" id="GO:0006952">
    <property type="term" value="P:defense response"/>
    <property type="evidence" value="ECO:0007669"/>
    <property type="project" value="UniProtKB-KW"/>
</dbReference>
<keyword evidence="3" id="KW-0611">Plant defense</keyword>
<feature type="domain" description="PNPLA" evidence="9">
    <location>
        <begin position="20"/>
        <end position="226"/>
    </location>
</feature>
<dbReference type="FunFam" id="3.40.1090.10:FF:000005">
    <property type="entry name" value="Patatin"/>
    <property type="match status" value="1"/>
</dbReference>
<feature type="transmembrane region" description="Helical" evidence="8">
    <location>
        <begin position="409"/>
        <end position="431"/>
    </location>
</feature>